<evidence type="ECO:0000256" key="8">
    <source>
        <dbReference type="ARBA" id="ARBA00022630"/>
    </source>
</evidence>
<dbReference type="Gene3D" id="2.10.70.100">
    <property type="match status" value="1"/>
</dbReference>
<dbReference type="InterPro" id="IPR038318">
    <property type="entry name" value="KdpD_sf"/>
</dbReference>
<evidence type="ECO:0000256" key="9">
    <source>
        <dbReference type="ARBA" id="ARBA00022643"/>
    </source>
</evidence>
<keyword evidence="11 22" id="KW-0812">Transmembrane</keyword>
<dbReference type="PROSITE" id="PS50113">
    <property type="entry name" value="PAC"/>
    <property type="match status" value="1"/>
</dbReference>
<dbReference type="CDD" id="cd00130">
    <property type="entry name" value="PAS"/>
    <property type="match status" value="1"/>
</dbReference>
<keyword evidence="20 22" id="KW-0472">Membrane</keyword>
<evidence type="ECO:0000256" key="7">
    <source>
        <dbReference type="ARBA" id="ARBA00022606"/>
    </source>
</evidence>
<comment type="caution">
    <text evidence="24">The sequence shown here is derived from an EMBL/GenBank/DDBJ whole genome shotgun (WGS) entry which is preliminary data.</text>
</comment>
<evidence type="ECO:0000313" key="25">
    <source>
        <dbReference type="Proteomes" id="UP000707352"/>
    </source>
</evidence>
<dbReference type="InterPro" id="IPR035965">
    <property type="entry name" value="PAS-like_dom_sf"/>
</dbReference>
<evidence type="ECO:0000256" key="2">
    <source>
        <dbReference type="ARBA" id="ARBA00004141"/>
    </source>
</evidence>
<evidence type="ECO:0000256" key="16">
    <source>
        <dbReference type="ARBA" id="ARBA00022989"/>
    </source>
</evidence>
<evidence type="ECO:0000256" key="6">
    <source>
        <dbReference type="ARBA" id="ARBA00022553"/>
    </source>
</evidence>
<organism evidence="24 25">
    <name type="scientific">Microvirga terricola</name>
    <dbReference type="NCBI Taxonomy" id="2719797"/>
    <lineage>
        <taxon>Bacteria</taxon>
        <taxon>Pseudomonadati</taxon>
        <taxon>Pseudomonadota</taxon>
        <taxon>Alphaproteobacteria</taxon>
        <taxon>Hyphomicrobiales</taxon>
        <taxon>Methylobacteriaceae</taxon>
        <taxon>Microvirga</taxon>
    </lineage>
</organism>
<keyword evidence="14" id="KW-0418">Kinase</keyword>
<keyword evidence="17" id="KW-0157">Chromophore</keyword>
<dbReference type="PANTHER" id="PTHR41523">
    <property type="entry name" value="TWO-COMPONENT SYSTEM SENSOR PROTEIN"/>
    <property type="match status" value="1"/>
</dbReference>
<comment type="subcellular location">
    <subcellularLocation>
        <location evidence="2">Membrane</location>
        <topology evidence="2">Multi-pass membrane protein</topology>
    </subcellularLocation>
</comment>
<keyword evidence="19" id="KW-0843">Virulence</keyword>
<dbReference type="EC" id="2.7.13.3" evidence="3"/>
<evidence type="ECO:0000256" key="20">
    <source>
        <dbReference type="ARBA" id="ARBA00023136"/>
    </source>
</evidence>
<dbReference type="Proteomes" id="UP000707352">
    <property type="component" value="Unassembled WGS sequence"/>
</dbReference>
<dbReference type="Gene3D" id="3.30.450.20">
    <property type="entry name" value="PAS domain"/>
    <property type="match status" value="1"/>
</dbReference>
<evidence type="ECO:0000256" key="12">
    <source>
        <dbReference type="ARBA" id="ARBA00022737"/>
    </source>
</evidence>
<keyword evidence="7" id="KW-0716">Sensory transduction</keyword>
<keyword evidence="12" id="KW-0677">Repeat</keyword>
<comment type="catalytic activity">
    <reaction evidence="1">
        <text>ATP + protein L-histidine = ADP + protein N-phospho-L-histidine.</text>
        <dbReference type="EC" id="2.7.13.3"/>
    </reaction>
</comment>
<evidence type="ECO:0000256" key="14">
    <source>
        <dbReference type="ARBA" id="ARBA00022777"/>
    </source>
</evidence>
<dbReference type="SUPFAM" id="SSF55785">
    <property type="entry name" value="PYP-like sensor domain (PAS domain)"/>
    <property type="match status" value="1"/>
</dbReference>
<keyword evidence="8" id="KW-0285">Flavoprotein</keyword>
<dbReference type="InterPro" id="IPR013655">
    <property type="entry name" value="PAS_fold_3"/>
</dbReference>
<keyword evidence="9" id="KW-0288">FMN</keyword>
<evidence type="ECO:0000256" key="21">
    <source>
        <dbReference type="ARBA" id="ARBA00023170"/>
    </source>
</evidence>
<dbReference type="Pfam" id="PF07536">
    <property type="entry name" value="HWE_HK"/>
    <property type="match status" value="1"/>
</dbReference>
<evidence type="ECO:0000256" key="3">
    <source>
        <dbReference type="ARBA" id="ARBA00012438"/>
    </source>
</evidence>
<dbReference type="InterPro" id="IPR025201">
    <property type="entry name" value="KdpD_TM"/>
</dbReference>
<evidence type="ECO:0000256" key="19">
    <source>
        <dbReference type="ARBA" id="ARBA00023026"/>
    </source>
</evidence>
<evidence type="ECO:0000256" key="17">
    <source>
        <dbReference type="ARBA" id="ARBA00022991"/>
    </source>
</evidence>
<protein>
    <recommendedName>
        <fullName evidence="4">Blue-light-activated histidine kinase</fullName>
        <ecNumber evidence="3">2.7.13.3</ecNumber>
    </recommendedName>
</protein>
<evidence type="ECO:0000313" key="24">
    <source>
        <dbReference type="EMBL" id="NIX75968.1"/>
    </source>
</evidence>
<dbReference type="SMART" id="SM00091">
    <property type="entry name" value="PAS"/>
    <property type="match status" value="1"/>
</dbReference>
<dbReference type="NCBIfam" id="TIGR00229">
    <property type="entry name" value="sensory_box"/>
    <property type="match status" value="1"/>
</dbReference>
<dbReference type="EMBL" id="JAATJS010000002">
    <property type="protein sequence ID" value="NIX75968.1"/>
    <property type="molecule type" value="Genomic_DNA"/>
</dbReference>
<keyword evidence="18" id="KW-0902">Two-component regulatory system</keyword>
<gene>
    <name evidence="24" type="ORF">HB375_04975</name>
</gene>
<dbReference type="InterPro" id="IPR011102">
    <property type="entry name" value="Sig_transdc_His_kinase_HWE"/>
</dbReference>
<keyword evidence="16 22" id="KW-1133">Transmembrane helix</keyword>
<dbReference type="RefSeq" id="WP_167671885.1">
    <property type="nucleotide sequence ID" value="NZ_JAATJS010000002.1"/>
</dbReference>
<evidence type="ECO:0000256" key="1">
    <source>
        <dbReference type="ARBA" id="ARBA00000085"/>
    </source>
</evidence>
<dbReference type="Gene3D" id="1.20.120.620">
    <property type="entry name" value="Backbone structure of the membrane domain of e. Coli histidine kinase receptor kdpd"/>
    <property type="match status" value="1"/>
</dbReference>
<dbReference type="SMART" id="SM00086">
    <property type="entry name" value="PAC"/>
    <property type="match status" value="1"/>
</dbReference>
<evidence type="ECO:0000259" key="23">
    <source>
        <dbReference type="PROSITE" id="PS50113"/>
    </source>
</evidence>
<dbReference type="SMART" id="SM00911">
    <property type="entry name" value="HWE_HK"/>
    <property type="match status" value="1"/>
</dbReference>
<dbReference type="InterPro" id="IPR000014">
    <property type="entry name" value="PAS"/>
</dbReference>
<dbReference type="PANTHER" id="PTHR41523:SF8">
    <property type="entry name" value="ETHYLENE RESPONSE SENSOR PROTEIN"/>
    <property type="match status" value="1"/>
</dbReference>
<evidence type="ECO:0000256" key="11">
    <source>
        <dbReference type="ARBA" id="ARBA00022692"/>
    </source>
</evidence>
<evidence type="ECO:0000256" key="10">
    <source>
        <dbReference type="ARBA" id="ARBA00022679"/>
    </source>
</evidence>
<keyword evidence="6" id="KW-0597">Phosphoprotein</keyword>
<feature type="domain" description="PAC" evidence="23">
    <location>
        <begin position="198"/>
        <end position="250"/>
    </location>
</feature>
<feature type="transmembrane region" description="Helical" evidence="22">
    <location>
        <begin position="44"/>
        <end position="77"/>
    </location>
</feature>
<keyword evidence="5" id="KW-0600">Photoreceptor protein</keyword>
<keyword evidence="13" id="KW-0547">Nucleotide-binding</keyword>
<dbReference type="Pfam" id="PF13493">
    <property type="entry name" value="DUF4118"/>
    <property type="match status" value="1"/>
</dbReference>
<keyword evidence="21" id="KW-0675">Receptor</keyword>
<evidence type="ECO:0000256" key="15">
    <source>
        <dbReference type="ARBA" id="ARBA00022840"/>
    </source>
</evidence>
<name>A0ABX0V7Z0_9HYPH</name>
<dbReference type="Pfam" id="PF08447">
    <property type="entry name" value="PAS_3"/>
    <property type="match status" value="1"/>
</dbReference>
<evidence type="ECO:0000256" key="5">
    <source>
        <dbReference type="ARBA" id="ARBA00022543"/>
    </source>
</evidence>
<evidence type="ECO:0000256" key="13">
    <source>
        <dbReference type="ARBA" id="ARBA00022741"/>
    </source>
</evidence>
<dbReference type="InterPro" id="IPR001610">
    <property type="entry name" value="PAC"/>
</dbReference>
<evidence type="ECO:0000256" key="4">
    <source>
        <dbReference type="ARBA" id="ARBA00021740"/>
    </source>
</evidence>
<reference evidence="24 25" key="1">
    <citation type="submission" date="2020-03" db="EMBL/GenBank/DDBJ databases">
        <title>The genome sequence of Microvirga sp. c23x22.</title>
        <authorList>
            <person name="Zhang X."/>
        </authorList>
    </citation>
    <scope>NUCLEOTIDE SEQUENCE [LARGE SCALE GENOMIC DNA]</scope>
    <source>
        <strain evidence="25">c23x22</strain>
    </source>
</reference>
<feature type="transmembrane region" description="Helical" evidence="22">
    <location>
        <begin position="12"/>
        <end position="32"/>
    </location>
</feature>
<accession>A0ABX0V7Z0</accession>
<dbReference type="InterPro" id="IPR000700">
    <property type="entry name" value="PAS-assoc_C"/>
</dbReference>
<dbReference type="InterPro" id="IPR036890">
    <property type="entry name" value="HATPase_C_sf"/>
</dbReference>
<sequence length="444" mass="48376">MLTRLTKLVPANSPIAIVIALLCVALATLARMSLTPLLGATSPFLTIFPAALVAALIGGVIPGLVAIVAAVLSVWYFFIPPAFAFGAVSFEVGAAAVFYVGVALLIVLAVGAMRGALARVEAVQEKLYAALATSKTGTWRWDMRSDVVEWDPATGDLFERDYRHGPKTLEEFLAIVHPDDRELMLNVVSEAVRTREVASYEFRAVLPDGSVKWMFERSRAVCDADGRPLYMIGASVDITDRKRAEERQVLLLHELNHRVKNTLTTVQSLASQTLRSSHSPEEFQTAFLARLMALSATHDILTRTLWEGAPLSDVIAAEFKPHGGIDGQRISALGESVELKPQQALSLGMAFHELATNSAKYGALSTPQGSITVSWIVKANGSVDRQLSILWHEFGGPDVYQPTHEGFGTRLIQRSITHELGGEVEISYHRRGIECTMQFPLSTA</sequence>
<keyword evidence="15" id="KW-0067">ATP-binding</keyword>
<proteinExistence type="predicted"/>
<dbReference type="Gene3D" id="3.30.565.10">
    <property type="entry name" value="Histidine kinase-like ATPase, C-terminal domain"/>
    <property type="match status" value="1"/>
</dbReference>
<evidence type="ECO:0000256" key="18">
    <source>
        <dbReference type="ARBA" id="ARBA00023012"/>
    </source>
</evidence>
<keyword evidence="10" id="KW-0808">Transferase</keyword>
<feature type="transmembrane region" description="Helical" evidence="22">
    <location>
        <begin position="83"/>
        <end position="110"/>
    </location>
</feature>
<evidence type="ECO:0000256" key="22">
    <source>
        <dbReference type="SAM" id="Phobius"/>
    </source>
</evidence>
<keyword evidence="25" id="KW-1185">Reference proteome</keyword>